<dbReference type="OrthoDB" id="10450507at2759"/>
<reference evidence="2" key="1">
    <citation type="submission" date="2020-04" db="EMBL/GenBank/DDBJ databases">
        <title>Genome Assembly and Annotation of Botryosphaeria dothidea sdau 11-99, a Latent Pathogen of Apple Fruit Ring Rot in China.</title>
        <authorList>
            <person name="Yu C."/>
            <person name="Diao Y."/>
            <person name="Lu Q."/>
            <person name="Zhao J."/>
            <person name="Cui S."/>
            <person name="Peng C."/>
            <person name="He B."/>
            <person name="Liu H."/>
        </authorList>
    </citation>
    <scope>NUCLEOTIDE SEQUENCE [LARGE SCALE GENOMIC DNA]</scope>
    <source>
        <strain evidence="2">Sdau11-99</strain>
    </source>
</reference>
<sequence>MRANRWAAQWALPEASNLQVVLLIALADGLASYGFYRTLAYSDDTGVVVGVQSCRILSVGQPASASSGAATASAANDGTQDEPDNLFASSEVPFWWQVDLGDAYGVAQVDITPRQTGGSETYLQYNVTGSTDQENWTLLMHGTGNTAVGFLSEAVSDSGSYRYIRLNVDKVINIHNGNEAD</sequence>
<name>A0A8H4J348_9PEZI</name>
<organism evidence="2 3">
    <name type="scientific">Botryosphaeria dothidea</name>
    <dbReference type="NCBI Taxonomy" id="55169"/>
    <lineage>
        <taxon>Eukaryota</taxon>
        <taxon>Fungi</taxon>
        <taxon>Dikarya</taxon>
        <taxon>Ascomycota</taxon>
        <taxon>Pezizomycotina</taxon>
        <taxon>Dothideomycetes</taxon>
        <taxon>Dothideomycetes incertae sedis</taxon>
        <taxon>Botryosphaeriales</taxon>
        <taxon>Botryosphaeriaceae</taxon>
        <taxon>Botryosphaeria</taxon>
    </lineage>
</organism>
<dbReference type="EMBL" id="WWBZ02000008">
    <property type="protein sequence ID" value="KAF4311849.1"/>
    <property type="molecule type" value="Genomic_DNA"/>
</dbReference>
<dbReference type="SUPFAM" id="SSF49785">
    <property type="entry name" value="Galactose-binding domain-like"/>
    <property type="match status" value="1"/>
</dbReference>
<evidence type="ECO:0000313" key="2">
    <source>
        <dbReference type="EMBL" id="KAF4311849.1"/>
    </source>
</evidence>
<comment type="caution">
    <text evidence="2">The sequence shown here is derived from an EMBL/GenBank/DDBJ whole genome shotgun (WGS) entry which is preliminary data.</text>
</comment>
<dbReference type="InterPro" id="IPR000421">
    <property type="entry name" value="FA58C"/>
</dbReference>
<feature type="domain" description="F5/8 type C" evidence="1">
    <location>
        <begin position="44"/>
        <end position="181"/>
    </location>
</feature>
<gene>
    <name evidence="2" type="ORF">GTA08_BOTSDO12697</name>
</gene>
<dbReference type="Gene3D" id="2.60.120.260">
    <property type="entry name" value="Galactose-binding domain-like"/>
    <property type="match status" value="1"/>
</dbReference>
<dbReference type="Pfam" id="PF00754">
    <property type="entry name" value="F5_F8_type_C"/>
    <property type="match status" value="1"/>
</dbReference>
<evidence type="ECO:0000313" key="3">
    <source>
        <dbReference type="Proteomes" id="UP000572817"/>
    </source>
</evidence>
<keyword evidence="3" id="KW-1185">Reference proteome</keyword>
<dbReference type="InterPro" id="IPR008979">
    <property type="entry name" value="Galactose-bd-like_sf"/>
</dbReference>
<accession>A0A8H4J348</accession>
<dbReference type="Proteomes" id="UP000572817">
    <property type="component" value="Unassembled WGS sequence"/>
</dbReference>
<proteinExistence type="predicted"/>
<evidence type="ECO:0000259" key="1">
    <source>
        <dbReference type="PROSITE" id="PS50022"/>
    </source>
</evidence>
<dbReference type="AlphaFoldDB" id="A0A8H4J348"/>
<protein>
    <submittedName>
        <fullName evidence="2">F5 8 type c domain protein</fullName>
    </submittedName>
</protein>
<dbReference type="PROSITE" id="PS50022">
    <property type="entry name" value="FA58C_3"/>
    <property type="match status" value="1"/>
</dbReference>